<dbReference type="AlphaFoldDB" id="A0AAW1RG91"/>
<dbReference type="Gene3D" id="1.25.10.10">
    <property type="entry name" value="Leucine-rich Repeat Variant"/>
    <property type="match status" value="1"/>
</dbReference>
<dbReference type="InterPro" id="IPR011989">
    <property type="entry name" value="ARM-like"/>
</dbReference>
<dbReference type="Proteomes" id="UP001445335">
    <property type="component" value="Unassembled WGS sequence"/>
</dbReference>
<sequence length="371" mass="38809">MYSAVLQLNQVQAAPNASAKHGSYEAADLSVAKDALAEGQELQDLLHWAITHSDAEALRQSAEKGESLEEALARRHNVQQLIDHLKQEPTEVELLKAAIAELRNQTATPEDTTAALEAVQLLVEPIDLANDLSKLGGLEPLLHLLGSEQPPAVQASAAHALGTAAANNNALQALLLTEHPDVFKRLVSVVGSRDPAAATKALYCAAGLARNSREGAQALLDAGGLDTAVSLLSETPEGAPRPAALRRKALSLLADLALVNPQGVGAKLESSVGASAVTAALREQLAVAANEKDWDTAERALLALKALTAVPAVAKQLHGQHPESELDALASALRGNAGLNDEYRQELLTLVAAARDALALCRTAASERTEL</sequence>
<feature type="domain" description="Nucleotide exchange factor Fes1" evidence="1">
    <location>
        <begin position="42"/>
        <end position="132"/>
    </location>
</feature>
<dbReference type="Pfam" id="PF08609">
    <property type="entry name" value="Fes1"/>
    <property type="match status" value="1"/>
</dbReference>
<dbReference type="PANTHER" id="PTHR19316">
    <property type="entry name" value="PROTEIN FOLDING REGULATOR"/>
    <property type="match status" value="1"/>
</dbReference>
<dbReference type="InterPro" id="IPR000225">
    <property type="entry name" value="Armadillo"/>
</dbReference>
<proteinExistence type="predicted"/>
<dbReference type="EMBL" id="JALJOU010000040">
    <property type="protein sequence ID" value="KAK9832603.1"/>
    <property type="molecule type" value="Genomic_DNA"/>
</dbReference>
<dbReference type="InterPro" id="IPR050693">
    <property type="entry name" value="Hsp70_NEF-Inhibitors"/>
</dbReference>
<dbReference type="PANTHER" id="PTHR19316:SF32">
    <property type="entry name" value="ARM REPEAT SUPERFAMILY PROTEIN"/>
    <property type="match status" value="1"/>
</dbReference>
<dbReference type="InterPro" id="IPR013918">
    <property type="entry name" value="Nucleotide_exch_fac_Fes1"/>
</dbReference>
<accession>A0AAW1RG91</accession>
<name>A0AAW1RG91_9CHLO</name>
<dbReference type="GO" id="GO:0005783">
    <property type="term" value="C:endoplasmic reticulum"/>
    <property type="evidence" value="ECO:0007669"/>
    <property type="project" value="TreeGrafter"/>
</dbReference>
<keyword evidence="3" id="KW-1185">Reference proteome</keyword>
<organism evidence="2 3">
    <name type="scientific">Elliptochloris bilobata</name>
    <dbReference type="NCBI Taxonomy" id="381761"/>
    <lineage>
        <taxon>Eukaryota</taxon>
        <taxon>Viridiplantae</taxon>
        <taxon>Chlorophyta</taxon>
        <taxon>core chlorophytes</taxon>
        <taxon>Trebouxiophyceae</taxon>
        <taxon>Trebouxiophyceae incertae sedis</taxon>
        <taxon>Elliptochloris clade</taxon>
        <taxon>Elliptochloris</taxon>
    </lineage>
</organism>
<evidence type="ECO:0000313" key="2">
    <source>
        <dbReference type="EMBL" id="KAK9832603.1"/>
    </source>
</evidence>
<dbReference type="SMART" id="SM00185">
    <property type="entry name" value="ARM"/>
    <property type="match status" value="2"/>
</dbReference>
<dbReference type="GO" id="GO:0000774">
    <property type="term" value="F:adenyl-nucleotide exchange factor activity"/>
    <property type="evidence" value="ECO:0007669"/>
    <property type="project" value="TreeGrafter"/>
</dbReference>
<protein>
    <recommendedName>
        <fullName evidence="1">Nucleotide exchange factor Fes1 domain-containing protein</fullName>
    </recommendedName>
</protein>
<comment type="caution">
    <text evidence="2">The sequence shown here is derived from an EMBL/GenBank/DDBJ whole genome shotgun (WGS) entry which is preliminary data.</text>
</comment>
<gene>
    <name evidence="2" type="ORF">WJX81_002885</name>
</gene>
<dbReference type="InterPro" id="IPR016024">
    <property type="entry name" value="ARM-type_fold"/>
</dbReference>
<dbReference type="SUPFAM" id="SSF48371">
    <property type="entry name" value="ARM repeat"/>
    <property type="match status" value="1"/>
</dbReference>
<reference evidence="2 3" key="1">
    <citation type="journal article" date="2024" name="Nat. Commun.">
        <title>Phylogenomics reveals the evolutionary origins of lichenization in chlorophyte algae.</title>
        <authorList>
            <person name="Puginier C."/>
            <person name="Libourel C."/>
            <person name="Otte J."/>
            <person name="Skaloud P."/>
            <person name="Haon M."/>
            <person name="Grisel S."/>
            <person name="Petersen M."/>
            <person name="Berrin J.G."/>
            <person name="Delaux P.M."/>
            <person name="Dal Grande F."/>
            <person name="Keller J."/>
        </authorList>
    </citation>
    <scope>NUCLEOTIDE SEQUENCE [LARGE SCALE GENOMIC DNA]</scope>
    <source>
        <strain evidence="2 3">SAG 245.80</strain>
    </source>
</reference>
<evidence type="ECO:0000259" key="1">
    <source>
        <dbReference type="Pfam" id="PF08609"/>
    </source>
</evidence>
<evidence type="ECO:0000313" key="3">
    <source>
        <dbReference type="Proteomes" id="UP001445335"/>
    </source>
</evidence>